<evidence type="ECO:0000313" key="3">
    <source>
        <dbReference type="EMBL" id="QBE63759.1"/>
    </source>
</evidence>
<dbReference type="RefSeq" id="WP_130186880.1">
    <property type="nucleotide sequence ID" value="NZ_CP035913.1"/>
</dbReference>
<proteinExistence type="predicted"/>
<evidence type="ECO:0000256" key="1">
    <source>
        <dbReference type="SAM" id="MobiDB-lite"/>
    </source>
</evidence>
<dbReference type="OrthoDB" id="8777823at2"/>
<keyword evidence="2" id="KW-0812">Transmembrane</keyword>
<sequence>MFNFVSATQFLPLSVSDALQVLLACALVVGFLVLFKPMLRGLALAAVLVVKPKLTKEQRLQRRQMRDTAMLKRMMNSGKASPSEAAELQALASRA</sequence>
<evidence type="ECO:0000313" key="4">
    <source>
        <dbReference type="Proteomes" id="UP000290637"/>
    </source>
</evidence>
<gene>
    <name evidence="3" type="ORF">EWM63_12860</name>
</gene>
<dbReference type="Proteomes" id="UP000290637">
    <property type="component" value="Chromosome"/>
</dbReference>
<keyword evidence="2" id="KW-1133">Transmembrane helix</keyword>
<keyword evidence="2" id="KW-0472">Membrane</keyword>
<protein>
    <submittedName>
        <fullName evidence="3">Uncharacterized protein</fullName>
    </submittedName>
</protein>
<evidence type="ECO:0000256" key="2">
    <source>
        <dbReference type="SAM" id="Phobius"/>
    </source>
</evidence>
<organism evidence="3 4">
    <name type="scientific">Pseudoduganella lutea</name>
    <dbReference type="NCBI Taxonomy" id="321985"/>
    <lineage>
        <taxon>Bacteria</taxon>
        <taxon>Pseudomonadati</taxon>
        <taxon>Pseudomonadota</taxon>
        <taxon>Betaproteobacteria</taxon>
        <taxon>Burkholderiales</taxon>
        <taxon>Oxalobacteraceae</taxon>
        <taxon>Telluria group</taxon>
        <taxon>Pseudoduganella</taxon>
    </lineage>
</organism>
<feature type="region of interest" description="Disordered" evidence="1">
    <location>
        <begin position="74"/>
        <end position="95"/>
    </location>
</feature>
<name>A0A4P6KXA3_9BURK</name>
<accession>A0A4P6KXA3</accession>
<dbReference type="AlphaFoldDB" id="A0A4P6KXA3"/>
<dbReference type="EMBL" id="CP035913">
    <property type="protein sequence ID" value="QBE63759.1"/>
    <property type="molecule type" value="Genomic_DNA"/>
</dbReference>
<keyword evidence="4" id="KW-1185">Reference proteome</keyword>
<feature type="transmembrane region" description="Helical" evidence="2">
    <location>
        <begin position="20"/>
        <end position="50"/>
    </location>
</feature>
<reference evidence="3 4" key="1">
    <citation type="submission" date="2019-02" db="EMBL/GenBank/DDBJ databases">
        <title>Draft Genome Sequences of Six Type Strains of the Genus Massilia.</title>
        <authorList>
            <person name="Miess H."/>
            <person name="Frediansyhah A."/>
            <person name="Gross H."/>
        </authorList>
    </citation>
    <scope>NUCLEOTIDE SEQUENCE [LARGE SCALE GENOMIC DNA]</scope>
    <source>
        <strain evidence="3 4">DSM 17473</strain>
    </source>
</reference>
<dbReference type="KEGG" id="plue:EWM63_12860"/>